<dbReference type="EMBL" id="JAPEVB010000003">
    <property type="protein sequence ID" value="KAJ4391685.1"/>
    <property type="molecule type" value="Genomic_DNA"/>
</dbReference>
<dbReference type="Pfam" id="PF00106">
    <property type="entry name" value="adh_short"/>
    <property type="match status" value="1"/>
</dbReference>
<evidence type="ECO:0000256" key="2">
    <source>
        <dbReference type="ARBA" id="ARBA00023002"/>
    </source>
</evidence>
<evidence type="ECO:0000313" key="4">
    <source>
        <dbReference type="Proteomes" id="UP001140453"/>
    </source>
</evidence>
<evidence type="ECO:0000313" key="3">
    <source>
        <dbReference type="EMBL" id="KAJ4391685.1"/>
    </source>
</evidence>
<proteinExistence type="inferred from homology"/>
<dbReference type="Proteomes" id="UP001140453">
    <property type="component" value="Unassembled WGS sequence"/>
</dbReference>
<dbReference type="SUPFAM" id="SSF51735">
    <property type="entry name" value="NAD(P)-binding Rossmann-fold domains"/>
    <property type="match status" value="1"/>
</dbReference>
<dbReference type="InterPro" id="IPR002347">
    <property type="entry name" value="SDR_fam"/>
</dbReference>
<dbReference type="InterPro" id="IPR036291">
    <property type="entry name" value="NAD(P)-bd_dom_sf"/>
</dbReference>
<keyword evidence="4" id="KW-1185">Reference proteome</keyword>
<evidence type="ECO:0000256" key="1">
    <source>
        <dbReference type="ARBA" id="ARBA00006484"/>
    </source>
</evidence>
<organism evidence="3 4">
    <name type="scientific">Gnomoniopsis smithogilvyi</name>
    <dbReference type="NCBI Taxonomy" id="1191159"/>
    <lineage>
        <taxon>Eukaryota</taxon>
        <taxon>Fungi</taxon>
        <taxon>Dikarya</taxon>
        <taxon>Ascomycota</taxon>
        <taxon>Pezizomycotina</taxon>
        <taxon>Sordariomycetes</taxon>
        <taxon>Sordariomycetidae</taxon>
        <taxon>Diaporthales</taxon>
        <taxon>Gnomoniaceae</taxon>
        <taxon>Gnomoniopsis</taxon>
    </lineage>
</organism>
<evidence type="ECO:0008006" key="5">
    <source>
        <dbReference type="Google" id="ProtNLM"/>
    </source>
</evidence>
<name>A0A9W9CXX4_9PEZI</name>
<dbReference type="CDD" id="cd05233">
    <property type="entry name" value="SDR_c"/>
    <property type="match status" value="1"/>
</dbReference>
<protein>
    <recommendedName>
        <fullName evidence="5">NAD(P)-binding protein</fullName>
    </recommendedName>
</protein>
<accession>A0A9W9CXX4</accession>
<reference evidence="3" key="1">
    <citation type="submission" date="2022-10" db="EMBL/GenBank/DDBJ databases">
        <title>Tapping the CABI collections for fungal endophytes: first genome assemblies for Collariella, Neodidymelliopsis, Ascochyta clinopodiicola, Didymella pomorum, Didymosphaeria variabile, Neocosmospora piperis and Neocucurbitaria cava.</title>
        <authorList>
            <person name="Hill R."/>
        </authorList>
    </citation>
    <scope>NUCLEOTIDE SEQUENCE</scope>
    <source>
        <strain evidence="3">IMI 355082</strain>
    </source>
</reference>
<dbReference type="OrthoDB" id="1933717at2759"/>
<comment type="similarity">
    <text evidence="1">Belongs to the short-chain dehydrogenases/reductases (SDR) family.</text>
</comment>
<keyword evidence="2" id="KW-0560">Oxidoreductase</keyword>
<dbReference type="GO" id="GO:0016616">
    <property type="term" value="F:oxidoreductase activity, acting on the CH-OH group of donors, NAD or NADP as acceptor"/>
    <property type="evidence" value="ECO:0007669"/>
    <property type="project" value="TreeGrafter"/>
</dbReference>
<sequence length="300" mass="33056">METLPADFFVTSMQFTKRVSRDVYPAVDPSSPELSMAGKVVIITGASQGLGARGHAPAFAKAGAKAIVLVARNVERLEALAMELNRAFPQVETLLFPADISDSLRVKELYQRVNHTYGHADILVNNAAILKAEGPLQSLDPELWWDDLHVNARGTFLMTTNFLKSLPEESHGTIINLTSGMAYGIYPGNSAYSLGKLVNLQMAAYVAAESPNVTSVSLHPGIVHTNMTTQSFKKFALDTPELVGGVAVWLSTEKAKFMNGRYMNVNWNVNDLYERREEIQEGKLLQIDLRGNFGVEQFHD</sequence>
<comment type="caution">
    <text evidence="3">The sequence shown here is derived from an EMBL/GenBank/DDBJ whole genome shotgun (WGS) entry which is preliminary data.</text>
</comment>
<dbReference type="Gene3D" id="3.40.50.720">
    <property type="entry name" value="NAD(P)-binding Rossmann-like Domain"/>
    <property type="match status" value="1"/>
</dbReference>
<dbReference type="PANTHER" id="PTHR42760">
    <property type="entry name" value="SHORT-CHAIN DEHYDROGENASES/REDUCTASES FAMILY MEMBER"/>
    <property type="match status" value="1"/>
</dbReference>
<gene>
    <name evidence="3" type="ORF">N0V93_005305</name>
</gene>
<dbReference type="PRINTS" id="PR00081">
    <property type="entry name" value="GDHRDH"/>
</dbReference>
<dbReference type="PANTHER" id="PTHR42760:SF37">
    <property type="entry name" value="CLAVALDEHYDE DEHYDROGENASE"/>
    <property type="match status" value="1"/>
</dbReference>
<dbReference type="AlphaFoldDB" id="A0A9W9CXX4"/>